<dbReference type="CTD" id="6666"/>
<dbReference type="Pfam" id="PF00505">
    <property type="entry name" value="HMG_box"/>
    <property type="match status" value="1"/>
</dbReference>
<dbReference type="RefSeq" id="XP_053530008.1">
    <property type="nucleotide sequence ID" value="XM_053674033.1"/>
</dbReference>
<proteinExistence type="predicted"/>
<keyword evidence="2 6" id="KW-0805">Transcription regulation</keyword>
<dbReference type="GO" id="GO:0007420">
    <property type="term" value="P:brain development"/>
    <property type="evidence" value="ECO:0007669"/>
    <property type="project" value="TreeGrafter"/>
</dbReference>
<keyword evidence="5 6" id="KW-0539">Nucleus</keyword>
<dbReference type="PIRSF" id="PIRSF038098">
    <property type="entry name" value="SOX-12/11/4a"/>
    <property type="match status" value="1"/>
</dbReference>
<reference evidence="10" key="2">
    <citation type="submission" date="2025-08" db="UniProtKB">
        <authorList>
            <consortium name="RefSeq"/>
        </authorList>
    </citation>
    <scope>IDENTIFICATION</scope>
    <source>
        <tissue evidence="10">Blood</tissue>
    </source>
</reference>
<dbReference type="Gene3D" id="1.10.30.10">
    <property type="entry name" value="High mobility group box domain"/>
    <property type="match status" value="1"/>
</dbReference>
<dbReference type="GO" id="GO:0005634">
    <property type="term" value="C:nucleus"/>
    <property type="evidence" value="ECO:0007669"/>
    <property type="project" value="UniProtKB-SubCell"/>
</dbReference>
<evidence type="ECO:0000256" key="6">
    <source>
        <dbReference type="PIRNR" id="PIRNR038098"/>
    </source>
</evidence>
<reference evidence="9" key="1">
    <citation type="journal article" date="2016" name="Nat. Commun.">
        <title>The channel catfish genome sequence provides insights into the evolution of scale formation in teleosts.</title>
        <authorList>
            <person name="Liu Z."/>
            <person name="Liu S."/>
            <person name="Yao J."/>
            <person name="Bao L."/>
            <person name="Zhang J."/>
            <person name="Li Y."/>
            <person name="Jiang C."/>
            <person name="Sun L."/>
            <person name="Wang R."/>
            <person name="Zhang Y."/>
            <person name="Zhou T."/>
            <person name="Zeng Q."/>
            <person name="Fu Q."/>
            <person name="Gao S."/>
            <person name="Li N."/>
            <person name="Koren S."/>
            <person name="Jiang Y."/>
            <person name="Zimin A."/>
            <person name="Xu P."/>
            <person name="Phillippy A.M."/>
            <person name="Geng X."/>
            <person name="Song L."/>
            <person name="Sun F."/>
            <person name="Li C."/>
            <person name="Wang X."/>
            <person name="Chen A."/>
            <person name="Jin Y."/>
            <person name="Yuan Z."/>
            <person name="Yang Y."/>
            <person name="Tan S."/>
            <person name="Peatman E."/>
            <person name="Lu J."/>
            <person name="Qin Z."/>
            <person name="Dunham R."/>
            <person name="Li Z."/>
            <person name="Sonstegard T."/>
            <person name="Feng J."/>
            <person name="Danzmann R.G."/>
            <person name="Schroeder S."/>
            <person name="Scheffler B."/>
            <person name="Duke M.V."/>
            <person name="Ballard L."/>
            <person name="Kucuktas H."/>
            <person name="Kaltenboeck L."/>
            <person name="Liu H."/>
            <person name="Armbruster J."/>
            <person name="Xie Y."/>
            <person name="Kirby M.L."/>
            <person name="Tian Y."/>
            <person name="Flanagan M.E."/>
            <person name="Mu W."/>
            <person name="Waldbieser G.C."/>
        </authorList>
    </citation>
    <scope>NUCLEOTIDE SEQUENCE [LARGE SCALE GENOMIC DNA]</scope>
    <source>
        <strain evidence="9">SDA103</strain>
    </source>
</reference>
<dbReference type="CDD" id="cd22038">
    <property type="entry name" value="HMG-box_SoxC_SOX12"/>
    <property type="match status" value="1"/>
</dbReference>
<dbReference type="SMART" id="SM00398">
    <property type="entry name" value="HMG"/>
    <property type="match status" value="1"/>
</dbReference>
<dbReference type="InterPro" id="IPR050140">
    <property type="entry name" value="SRY-related_HMG-box_TF-like"/>
</dbReference>
<evidence type="ECO:0000256" key="3">
    <source>
        <dbReference type="ARBA" id="ARBA00023125"/>
    </source>
</evidence>
<dbReference type="GO" id="GO:0030182">
    <property type="term" value="P:neuron differentiation"/>
    <property type="evidence" value="ECO:0007669"/>
    <property type="project" value="TreeGrafter"/>
</dbReference>
<protein>
    <recommendedName>
        <fullName evidence="6">Transcription factor SOX</fullName>
    </recommendedName>
</protein>
<dbReference type="FunFam" id="1.10.30.10:FF:000007">
    <property type="entry name" value="Transcription factor SOX"/>
    <property type="match status" value="1"/>
</dbReference>
<dbReference type="PANTHER" id="PTHR10270:SF295">
    <property type="entry name" value="TRANSCRIPTION FACTOR SOX"/>
    <property type="match status" value="1"/>
</dbReference>
<dbReference type="GeneID" id="108255020"/>
<evidence type="ECO:0000256" key="4">
    <source>
        <dbReference type="ARBA" id="ARBA00023163"/>
    </source>
</evidence>
<sequence>MRLEILLNRTFLSIMVQQKHSITMDRDSTQEIFVGLGAEDAHEVFGHSPSNKDCNWCRTPTGHIKRPMNAFMVWSQIERRKIMEQWPDMHNAEISKRLGKCWKLLSDYDKIPFIKEAERLRLKHMADYPDYKYRPRKKIKCSMPAKEKLPLKVSKSYSHQSASFTSKEFKVKPIASKQNLICNGNKYKNYNESMHDVDIVDVNLASSLTVQDNQKQTTLVLQHQPTIILPKNQHPRLSQLRVKVPSILQSSASDTGSKVLRKVVVSELQGPNSTRSSTPTFTSFSSFVSSVSSDEELEEETLHIMSNTNFENKPMDCSNLDKDFEAFHANSGSHFDFPDYCTPEVNEMISGDLLVPSVSDLVFTY</sequence>
<gene>
    <name evidence="10" type="primary">sox12</name>
</gene>
<dbReference type="GO" id="GO:0000122">
    <property type="term" value="P:negative regulation of transcription by RNA polymerase II"/>
    <property type="evidence" value="ECO:0007669"/>
    <property type="project" value="TreeGrafter"/>
</dbReference>
<keyword evidence="9" id="KW-1185">Reference proteome</keyword>
<dbReference type="PANTHER" id="PTHR10270">
    <property type="entry name" value="SOX TRANSCRIPTION FACTOR"/>
    <property type="match status" value="1"/>
</dbReference>
<evidence type="ECO:0000256" key="1">
    <source>
        <dbReference type="ARBA" id="ARBA00004123"/>
    </source>
</evidence>
<dbReference type="InterPro" id="IPR017386">
    <property type="entry name" value="SOX-12/11/4"/>
</dbReference>
<comment type="subcellular location">
    <subcellularLocation>
        <location evidence="1 6">Nucleus</location>
    </subcellularLocation>
</comment>
<feature type="DNA-binding region" description="HMG box" evidence="7">
    <location>
        <begin position="64"/>
        <end position="132"/>
    </location>
</feature>
<name>A0A9F7R4L7_ICTPU</name>
<dbReference type="GO" id="GO:0000978">
    <property type="term" value="F:RNA polymerase II cis-regulatory region sequence-specific DNA binding"/>
    <property type="evidence" value="ECO:0007669"/>
    <property type="project" value="TreeGrafter"/>
</dbReference>
<dbReference type="InterPro" id="IPR036910">
    <property type="entry name" value="HMG_box_dom_sf"/>
</dbReference>
<keyword evidence="4 6" id="KW-0804">Transcription</keyword>
<evidence type="ECO:0000256" key="2">
    <source>
        <dbReference type="ARBA" id="ARBA00023015"/>
    </source>
</evidence>
<dbReference type="InterPro" id="IPR009071">
    <property type="entry name" value="HMG_box_dom"/>
</dbReference>
<evidence type="ECO:0000256" key="7">
    <source>
        <dbReference type="PROSITE-ProRule" id="PRU00267"/>
    </source>
</evidence>
<dbReference type="GO" id="GO:0001228">
    <property type="term" value="F:DNA-binding transcription activator activity, RNA polymerase II-specific"/>
    <property type="evidence" value="ECO:0007669"/>
    <property type="project" value="TreeGrafter"/>
</dbReference>
<dbReference type="OrthoDB" id="6247875at2759"/>
<dbReference type="Proteomes" id="UP000221080">
    <property type="component" value="Chromosome 21"/>
</dbReference>
<organism evidence="9 10">
    <name type="scientific">Ictalurus punctatus</name>
    <name type="common">Channel catfish</name>
    <name type="synonym">Silurus punctatus</name>
    <dbReference type="NCBI Taxonomy" id="7998"/>
    <lineage>
        <taxon>Eukaryota</taxon>
        <taxon>Metazoa</taxon>
        <taxon>Chordata</taxon>
        <taxon>Craniata</taxon>
        <taxon>Vertebrata</taxon>
        <taxon>Euteleostomi</taxon>
        <taxon>Actinopterygii</taxon>
        <taxon>Neopterygii</taxon>
        <taxon>Teleostei</taxon>
        <taxon>Ostariophysi</taxon>
        <taxon>Siluriformes</taxon>
        <taxon>Ictaluridae</taxon>
        <taxon>Ictalurus</taxon>
    </lineage>
</organism>
<evidence type="ECO:0000313" key="9">
    <source>
        <dbReference type="Proteomes" id="UP000221080"/>
    </source>
</evidence>
<keyword evidence="3 6" id="KW-0238">DNA-binding</keyword>
<evidence type="ECO:0000256" key="5">
    <source>
        <dbReference type="ARBA" id="ARBA00023242"/>
    </source>
</evidence>
<evidence type="ECO:0000259" key="8">
    <source>
        <dbReference type="PROSITE" id="PS50118"/>
    </source>
</evidence>
<dbReference type="KEGG" id="ipu:108255020"/>
<dbReference type="SUPFAM" id="SSF47095">
    <property type="entry name" value="HMG-box"/>
    <property type="match status" value="1"/>
</dbReference>
<evidence type="ECO:0000313" key="10">
    <source>
        <dbReference type="RefSeq" id="XP_053530008.1"/>
    </source>
</evidence>
<dbReference type="PROSITE" id="PS50118">
    <property type="entry name" value="HMG_BOX_2"/>
    <property type="match status" value="1"/>
</dbReference>
<accession>A0A9F7R4L7</accession>
<dbReference type="GO" id="GO:0048593">
    <property type="term" value="P:camera-type eye morphogenesis"/>
    <property type="evidence" value="ECO:0007669"/>
    <property type="project" value="TreeGrafter"/>
</dbReference>
<feature type="domain" description="HMG box" evidence="8">
    <location>
        <begin position="64"/>
        <end position="132"/>
    </location>
</feature>
<dbReference type="AlphaFoldDB" id="A0A9F7R4L7"/>